<accession>A0A7C5LB34</accession>
<evidence type="ECO:0000313" key="1">
    <source>
        <dbReference type="EMBL" id="HHK68744.1"/>
    </source>
</evidence>
<reference evidence="1" key="1">
    <citation type="journal article" date="2020" name="mSystems">
        <title>Genome- and Community-Level Interaction Insights into Carbon Utilization and Element Cycling Functions of Hydrothermarchaeota in Hydrothermal Sediment.</title>
        <authorList>
            <person name="Zhou Z."/>
            <person name="Liu Y."/>
            <person name="Xu W."/>
            <person name="Pan J."/>
            <person name="Luo Z.H."/>
            <person name="Li M."/>
        </authorList>
    </citation>
    <scope>NUCLEOTIDE SEQUENCE [LARGE SCALE GENOMIC DNA]</scope>
    <source>
        <strain evidence="1">SpSt-1056</strain>
    </source>
</reference>
<dbReference type="AlphaFoldDB" id="A0A7C5LB34"/>
<organism evidence="1">
    <name type="scientific">Caldiarchaeum subterraneum</name>
    <dbReference type="NCBI Taxonomy" id="311458"/>
    <lineage>
        <taxon>Archaea</taxon>
        <taxon>Nitrososphaerota</taxon>
        <taxon>Candidatus Caldarchaeales</taxon>
        <taxon>Candidatus Caldarchaeaceae</taxon>
        <taxon>Candidatus Caldarchaeum</taxon>
    </lineage>
</organism>
<proteinExistence type="predicted"/>
<protein>
    <submittedName>
        <fullName evidence="1">Uncharacterized protein</fullName>
    </submittedName>
</protein>
<dbReference type="EMBL" id="DRWN01000051">
    <property type="protein sequence ID" value="HHK68744.1"/>
    <property type="molecule type" value="Genomic_DNA"/>
</dbReference>
<comment type="caution">
    <text evidence="1">The sequence shown here is derived from an EMBL/GenBank/DDBJ whole genome shotgun (WGS) entry which is preliminary data.</text>
</comment>
<sequence>MSSTREELTQLIKKARQLVVEAIVRAEYPALQKALKDADTMLHWSLWQLGEVEDLNPRYPSKAEGGSST</sequence>
<gene>
    <name evidence="1" type="ORF">ENM11_06295</name>
</gene>
<name>A0A7C5LB34_CALS0</name>